<evidence type="ECO:0000313" key="1">
    <source>
        <dbReference type="EMBL" id="SVD68268.1"/>
    </source>
</evidence>
<dbReference type="Gene3D" id="3.30.700.10">
    <property type="entry name" value="Glycoprotein, Type 4 Pilin"/>
    <property type="match status" value="1"/>
</dbReference>
<reference evidence="1" key="1">
    <citation type="submission" date="2018-05" db="EMBL/GenBank/DDBJ databases">
        <authorList>
            <person name="Lanie J.A."/>
            <person name="Ng W.-L."/>
            <person name="Kazmierczak K.M."/>
            <person name="Andrzejewski T.M."/>
            <person name="Davidsen T.M."/>
            <person name="Wayne K.J."/>
            <person name="Tettelin H."/>
            <person name="Glass J.I."/>
            <person name="Rusch D."/>
            <person name="Podicherti R."/>
            <person name="Tsui H.-C.T."/>
            <person name="Winkler M.E."/>
        </authorList>
    </citation>
    <scope>NUCLEOTIDE SEQUENCE</scope>
</reference>
<proteinExistence type="predicted"/>
<dbReference type="AlphaFoldDB" id="A0A382XD22"/>
<organism evidence="1">
    <name type="scientific">marine metagenome</name>
    <dbReference type="NCBI Taxonomy" id="408172"/>
    <lineage>
        <taxon>unclassified sequences</taxon>
        <taxon>metagenomes</taxon>
        <taxon>ecological metagenomes</taxon>
    </lineage>
</organism>
<dbReference type="InterPro" id="IPR045584">
    <property type="entry name" value="Pilin-like"/>
</dbReference>
<dbReference type="PANTHER" id="PTHR30093">
    <property type="entry name" value="GENERAL SECRETION PATHWAY PROTEIN G"/>
    <property type="match status" value="1"/>
</dbReference>
<name>A0A382XD22_9ZZZZ</name>
<dbReference type="SUPFAM" id="SSF54523">
    <property type="entry name" value="Pili subunits"/>
    <property type="match status" value="1"/>
</dbReference>
<sequence>MIKKTKKRISGAVKAFTLIELLVVIAIIAILAALLLPALAKAKAKGVQTVCISNLKQWGLVWQYYTDDNEGNFSDGMSMNMQGGWWRGEWVASLQKFWRKQDILLCPSAKLARSSEGRNYILKPVVKNKRDSWSAIGSWNASFKHGGISLQPIPTRASYGN</sequence>
<gene>
    <name evidence="1" type="ORF">METZ01_LOCUS421122</name>
</gene>
<dbReference type="EMBL" id="UINC01166358">
    <property type="protein sequence ID" value="SVD68268.1"/>
    <property type="molecule type" value="Genomic_DNA"/>
</dbReference>
<dbReference type="PANTHER" id="PTHR30093:SF2">
    <property type="entry name" value="TYPE II SECRETION SYSTEM PROTEIN H"/>
    <property type="match status" value="1"/>
</dbReference>
<accession>A0A382XD22</accession>
<dbReference type="NCBIfam" id="TIGR02532">
    <property type="entry name" value="IV_pilin_GFxxxE"/>
    <property type="match status" value="1"/>
</dbReference>
<evidence type="ECO:0008006" key="2">
    <source>
        <dbReference type="Google" id="ProtNLM"/>
    </source>
</evidence>
<feature type="non-terminal residue" evidence="1">
    <location>
        <position position="161"/>
    </location>
</feature>
<protein>
    <recommendedName>
        <fullName evidence="2">Type II secretion system protein GspG C-terminal domain-containing protein</fullName>
    </recommendedName>
</protein>
<dbReference type="Pfam" id="PF07963">
    <property type="entry name" value="N_methyl"/>
    <property type="match status" value="1"/>
</dbReference>
<dbReference type="InterPro" id="IPR012902">
    <property type="entry name" value="N_methyl_site"/>
</dbReference>